<dbReference type="AlphaFoldDB" id="A0A369ZGV2"/>
<accession>A0A369ZGV2</accession>
<keyword evidence="1" id="KW-0812">Transmembrane</keyword>
<reference evidence="2 3" key="1">
    <citation type="submission" date="2018-05" db="EMBL/GenBank/DDBJ databases">
        <title>Draft Genome Sequences for a Diverse set of 7 Haemophilus Species.</title>
        <authorList>
            <person name="Nichols M."/>
            <person name="Topaz N."/>
            <person name="Wang X."/>
            <person name="Wang X."/>
            <person name="Boxrud D."/>
        </authorList>
    </citation>
    <scope>NUCLEOTIDE SEQUENCE [LARGE SCALE GENOMIC DNA]</scope>
    <source>
        <strain evidence="2 3">C2010039593</strain>
    </source>
</reference>
<comment type="caution">
    <text evidence="2">The sequence shown here is derived from an EMBL/GenBank/DDBJ whole genome shotgun (WGS) entry which is preliminary data.</text>
</comment>
<protein>
    <submittedName>
        <fullName evidence="2">Uncharacterized protein</fullName>
    </submittedName>
</protein>
<keyword evidence="1" id="KW-0472">Membrane</keyword>
<feature type="transmembrane region" description="Helical" evidence="1">
    <location>
        <begin position="12"/>
        <end position="34"/>
    </location>
</feature>
<keyword evidence="1" id="KW-1133">Transmembrane helix</keyword>
<gene>
    <name evidence="2" type="ORF">DPV98_05865</name>
</gene>
<dbReference type="EMBL" id="QEQD01000005">
    <property type="protein sequence ID" value="RDF04049.1"/>
    <property type="molecule type" value="Genomic_DNA"/>
</dbReference>
<evidence type="ECO:0000313" key="3">
    <source>
        <dbReference type="Proteomes" id="UP000253999"/>
    </source>
</evidence>
<feature type="transmembrane region" description="Helical" evidence="1">
    <location>
        <begin position="54"/>
        <end position="73"/>
    </location>
</feature>
<sequence>MMKSFFTILIPSVLGFFMTFALSIFFDFILFLYFLKIKNIDFKLTINYQETFVFSLKIMALIFLTSLLYVLVLKEKAVD</sequence>
<evidence type="ECO:0000313" key="2">
    <source>
        <dbReference type="EMBL" id="RDF04049.1"/>
    </source>
</evidence>
<evidence type="ECO:0000256" key="1">
    <source>
        <dbReference type="SAM" id="Phobius"/>
    </source>
</evidence>
<name>A0A369ZGV2_HAEPH</name>
<proteinExistence type="predicted"/>
<dbReference type="Proteomes" id="UP000253999">
    <property type="component" value="Unassembled WGS sequence"/>
</dbReference>
<organism evidence="2 3">
    <name type="scientific">Haemophilus parahaemolyticus</name>
    <dbReference type="NCBI Taxonomy" id="735"/>
    <lineage>
        <taxon>Bacteria</taxon>
        <taxon>Pseudomonadati</taxon>
        <taxon>Pseudomonadota</taxon>
        <taxon>Gammaproteobacteria</taxon>
        <taxon>Pasteurellales</taxon>
        <taxon>Pasteurellaceae</taxon>
        <taxon>Haemophilus</taxon>
    </lineage>
</organism>